<keyword evidence="9 13" id="KW-0472">Membrane</keyword>
<dbReference type="InterPro" id="IPR036852">
    <property type="entry name" value="Peptidase_S8/S53_dom_sf"/>
</dbReference>
<sequence length="411" mass="42809">MSRTRNTYRGTALRCAATFALAVLCLPSAQARGQSEATAGQEPCTVGSAPYGGRPWSLRRLPLNEIWEKSTTRGRGIRVAVIDTGVDARHPQLRDAVDPSRGRTLPLRGVPRGPVTNGTHDEVGHGTEVAGIIAARPRPGTGFVGLAPEATIIPIDQNDARGGGTPATLAQAIEHAMDQNADIINISQDTADTTDPPGLERAVRAALRDDIVVIASAGNSGSDGTAKRTYPASYDGVLAVAAADRDNERAHFSQTGDFVGIAAPGTDIVSTFPGGGHCTDSGTSFSAPYVAGLAALLRGKHRGWTADQVVTRIQQTAERPSPGPDALLGWGVADPLRALTDDARPAAGRAPRARTPDPLHAPSGETPQERTVRLAVYVVTAGAVALAALTGTAVAVRDARRRRRTPQDPGT</sequence>
<evidence type="ECO:0000256" key="13">
    <source>
        <dbReference type="SAM" id="Phobius"/>
    </source>
</evidence>
<keyword evidence="5 13" id="KW-0812">Transmembrane</keyword>
<evidence type="ECO:0000256" key="14">
    <source>
        <dbReference type="SAM" id="SignalP"/>
    </source>
</evidence>
<evidence type="ECO:0000259" key="15">
    <source>
        <dbReference type="Pfam" id="PF00082"/>
    </source>
</evidence>
<keyword evidence="7 10" id="KW-0720">Serine protease</keyword>
<dbReference type="PROSITE" id="PS00136">
    <property type="entry name" value="SUBTILASE_ASP"/>
    <property type="match status" value="1"/>
</dbReference>
<evidence type="ECO:0000313" key="16">
    <source>
        <dbReference type="EMBL" id="MFB9524344.1"/>
    </source>
</evidence>
<keyword evidence="4 10" id="KW-0645">Protease</keyword>
<dbReference type="Pfam" id="PF00082">
    <property type="entry name" value="Peptidase_S8"/>
    <property type="match status" value="1"/>
</dbReference>
<comment type="subcellular location">
    <subcellularLocation>
        <location evidence="1">Cell membrane</location>
        <topology evidence="1">Single-pass membrane protein</topology>
    </subcellularLocation>
</comment>
<evidence type="ECO:0000256" key="4">
    <source>
        <dbReference type="ARBA" id="ARBA00022670"/>
    </source>
</evidence>
<dbReference type="InterPro" id="IPR023827">
    <property type="entry name" value="Peptidase_S8_Asp-AS"/>
</dbReference>
<dbReference type="NCBIfam" id="TIGR03921">
    <property type="entry name" value="T7SS_mycosin"/>
    <property type="match status" value="1"/>
</dbReference>
<organism evidence="16 17">
    <name type="scientific">Streptomyces cremeus</name>
    <dbReference type="NCBI Taxonomy" id="66881"/>
    <lineage>
        <taxon>Bacteria</taxon>
        <taxon>Bacillati</taxon>
        <taxon>Actinomycetota</taxon>
        <taxon>Actinomycetes</taxon>
        <taxon>Kitasatosporales</taxon>
        <taxon>Streptomycetaceae</taxon>
        <taxon>Streptomyces</taxon>
    </lineage>
</organism>
<evidence type="ECO:0000256" key="2">
    <source>
        <dbReference type="ARBA" id="ARBA00011073"/>
    </source>
</evidence>
<feature type="domain" description="Peptidase S8/S53" evidence="15">
    <location>
        <begin position="74"/>
        <end position="331"/>
    </location>
</feature>
<keyword evidence="14" id="KW-0732">Signal</keyword>
<dbReference type="SUPFAM" id="SSF52743">
    <property type="entry name" value="Subtilisin-like"/>
    <property type="match status" value="1"/>
</dbReference>
<feature type="active site" description="Charge relay system" evidence="10">
    <location>
        <position position="125"/>
    </location>
</feature>
<dbReference type="InterPro" id="IPR022398">
    <property type="entry name" value="Peptidase_S8_His-AS"/>
</dbReference>
<keyword evidence="6 10" id="KW-0378">Hydrolase</keyword>
<dbReference type="InterPro" id="IPR015500">
    <property type="entry name" value="Peptidase_S8_subtilisin-rel"/>
</dbReference>
<feature type="active site" description="Charge relay system" evidence="10">
    <location>
        <position position="284"/>
    </location>
</feature>
<gene>
    <name evidence="16" type="primary">mycP</name>
    <name evidence="16" type="ORF">ACFFTU_30850</name>
</gene>
<dbReference type="InterPro" id="IPR023828">
    <property type="entry name" value="Peptidase_S8_Ser-AS"/>
</dbReference>
<dbReference type="GO" id="GO:0008233">
    <property type="term" value="F:peptidase activity"/>
    <property type="evidence" value="ECO:0007669"/>
    <property type="project" value="UniProtKB-KW"/>
</dbReference>
<accession>A0ABV5PMA9</accession>
<dbReference type="GO" id="GO:0006508">
    <property type="term" value="P:proteolysis"/>
    <property type="evidence" value="ECO:0007669"/>
    <property type="project" value="UniProtKB-KW"/>
</dbReference>
<feature type="region of interest" description="Disordered" evidence="12">
    <location>
        <begin position="344"/>
        <end position="368"/>
    </location>
</feature>
<evidence type="ECO:0000256" key="3">
    <source>
        <dbReference type="ARBA" id="ARBA00022475"/>
    </source>
</evidence>
<dbReference type="InterPro" id="IPR023834">
    <property type="entry name" value="T7SS_pept_S8A_mycosin"/>
</dbReference>
<dbReference type="InterPro" id="IPR000209">
    <property type="entry name" value="Peptidase_S8/S53_dom"/>
</dbReference>
<evidence type="ECO:0000256" key="9">
    <source>
        <dbReference type="ARBA" id="ARBA00023136"/>
    </source>
</evidence>
<dbReference type="PROSITE" id="PS51892">
    <property type="entry name" value="SUBTILASE"/>
    <property type="match status" value="1"/>
</dbReference>
<evidence type="ECO:0000256" key="10">
    <source>
        <dbReference type="PROSITE-ProRule" id="PRU01240"/>
    </source>
</evidence>
<feature type="signal peptide" evidence="14">
    <location>
        <begin position="1"/>
        <end position="31"/>
    </location>
</feature>
<evidence type="ECO:0000256" key="1">
    <source>
        <dbReference type="ARBA" id="ARBA00004162"/>
    </source>
</evidence>
<evidence type="ECO:0000256" key="12">
    <source>
        <dbReference type="SAM" id="MobiDB-lite"/>
    </source>
</evidence>
<keyword evidence="3" id="KW-1003">Cell membrane</keyword>
<feature type="transmembrane region" description="Helical" evidence="13">
    <location>
        <begin position="374"/>
        <end position="396"/>
    </location>
</feature>
<dbReference type="PROSITE" id="PS00137">
    <property type="entry name" value="SUBTILASE_HIS"/>
    <property type="match status" value="1"/>
</dbReference>
<dbReference type="PROSITE" id="PS00138">
    <property type="entry name" value="SUBTILASE_SER"/>
    <property type="match status" value="1"/>
</dbReference>
<feature type="active site" description="Charge relay system" evidence="10">
    <location>
        <position position="83"/>
    </location>
</feature>
<evidence type="ECO:0000256" key="7">
    <source>
        <dbReference type="ARBA" id="ARBA00022825"/>
    </source>
</evidence>
<evidence type="ECO:0000256" key="5">
    <source>
        <dbReference type="ARBA" id="ARBA00022692"/>
    </source>
</evidence>
<keyword evidence="17" id="KW-1185">Reference proteome</keyword>
<evidence type="ECO:0000313" key="17">
    <source>
        <dbReference type="Proteomes" id="UP001589718"/>
    </source>
</evidence>
<comment type="caution">
    <text evidence="16">The sequence shown here is derived from an EMBL/GenBank/DDBJ whole genome shotgun (WGS) entry which is preliminary data.</text>
</comment>
<feature type="chain" id="PRO_5046515627" evidence="14">
    <location>
        <begin position="32"/>
        <end position="411"/>
    </location>
</feature>
<protein>
    <submittedName>
        <fullName evidence="16">Type VII secretion-associated serine protease mycosin</fullName>
    </submittedName>
</protein>
<dbReference type="RefSeq" id="WP_345220146.1">
    <property type="nucleotide sequence ID" value="NZ_BAAAXE010000011.1"/>
</dbReference>
<dbReference type="InterPro" id="IPR050131">
    <property type="entry name" value="Peptidase_S8_subtilisin-like"/>
</dbReference>
<evidence type="ECO:0000256" key="6">
    <source>
        <dbReference type="ARBA" id="ARBA00022801"/>
    </source>
</evidence>
<name>A0ABV5PMA9_STRCM</name>
<dbReference type="PANTHER" id="PTHR43806:SF11">
    <property type="entry name" value="CEREVISIN-RELATED"/>
    <property type="match status" value="1"/>
</dbReference>
<dbReference type="PANTHER" id="PTHR43806">
    <property type="entry name" value="PEPTIDASE S8"/>
    <property type="match status" value="1"/>
</dbReference>
<evidence type="ECO:0000256" key="8">
    <source>
        <dbReference type="ARBA" id="ARBA00022989"/>
    </source>
</evidence>
<comment type="similarity">
    <text evidence="2 10 11">Belongs to the peptidase S8 family.</text>
</comment>
<dbReference type="Proteomes" id="UP001589718">
    <property type="component" value="Unassembled WGS sequence"/>
</dbReference>
<evidence type="ECO:0000256" key="11">
    <source>
        <dbReference type="RuleBase" id="RU003355"/>
    </source>
</evidence>
<keyword evidence="8 13" id="KW-1133">Transmembrane helix</keyword>
<dbReference type="Gene3D" id="3.40.50.200">
    <property type="entry name" value="Peptidase S8/S53 domain"/>
    <property type="match status" value="1"/>
</dbReference>
<feature type="region of interest" description="Disordered" evidence="12">
    <location>
        <begin position="96"/>
        <end position="123"/>
    </location>
</feature>
<proteinExistence type="inferred from homology"/>
<dbReference type="PRINTS" id="PR00723">
    <property type="entry name" value="SUBTILISIN"/>
</dbReference>
<dbReference type="EMBL" id="JBHMCR010000021">
    <property type="protein sequence ID" value="MFB9524344.1"/>
    <property type="molecule type" value="Genomic_DNA"/>
</dbReference>
<reference evidence="16 17" key="1">
    <citation type="submission" date="2024-09" db="EMBL/GenBank/DDBJ databases">
        <authorList>
            <person name="Sun Q."/>
            <person name="Mori K."/>
        </authorList>
    </citation>
    <scope>NUCLEOTIDE SEQUENCE [LARGE SCALE GENOMIC DNA]</scope>
    <source>
        <strain evidence="16 17">JCM 4362</strain>
    </source>
</reference>